<dbReference type="PROSITE" id="PS50157">
    <property type="entry name" value="ZINC_FINGER_C2H2_2"/>
    <property type="match status" value="4"/>
</dbReference>
<dbReference type="GO" id="GO:0005634">
    <property type="term" value="C:nucleus"/>
    <property type="evidence" value="ECO:0007669"/>
    <property type="project" value="UniProtKB-SubCell"/>
</dbReference>
<dbReference type="Proteomes" id="UP000515159">
    <property type="component" value="Chromosome 5"/>
</dbReference>
<keyword evidence="5" id="KW-0677">Repeat</keyword>
<protein>
    <submittedName>
        <fullName evidence="14">Zinc finger protein ZIC 4-like</fullName>
    </submittedName>
</protein>
<dbReference type="GO" id="GO:0000978">
    <property type="term" value="F:RNA polymerase II cis-regulatory region sequence-specific DNA binding"/>
    <property type="evidence" value="ECO:0007669"/>
    <property type="project" value="TreeGrafter"/>
</dbReference>
<feature type="region of interest" description="Disordered" evidence="11">
    <location>
        <begin position="296"/>
        <end position="323"/>
    </location>
</feature>
<evidence type="ECO:0000256" key="6">
    <source>
        <dbReference type="ARBA" id="ARBA00022771"/>
    </source>
</evidence>
<feature type="domain" description="C2H2-type" evidence="12">
    <location>
        <begin position="214"/>
        <end position="243"/>
    </location>
</feature>
<dbReference type="FunFam" id="3.30.160.60:FF:000039">
    <property type="entry name" value="Zinc finger protein ZIC 1"/>
    <property type="match status" value="1"/>
</dbReference>
<dbReference type="GeneID" id="117361451"/>
<keyword evidence="7" id="KW-0862">Zinc</keyword>
<evidence type="ECO:0000256" key="8">
    <source>
        <dbReference type="ARBA" id="ARBA00023125"/>
    </source>
</evidence>
<proteinExistence type="inferred from homology"/>
<dbReference type="RefSeq" id="XP_033802701.1">
    <property type="nucleotide sequence ID" value="XM_033946810.1"/>
</dbReference>
<evidence type="ECO:0000259" key="12">
    <source>
        <dbReference type="PROSITE" id="PS50157"/>
    </source>
</evidence>
<comment type="similarity">
    <text evidence="2">Belongs to the GLI C2H2-type zinc-finger protein family.</text>
</comment>
<dbReference type="SUPFAM" id="SSF57667">
    <property type="entry name" value="beta-beta-alpha zinc fingers"/>
    <property type="match status" value="2"/>
</dbReference>
<evidence type="ECO:0000256" key="9">
    <source>
        <dbReference type="ARBA" id="ARBA00023242"/>
    </source>
</evidence>
<evidence type="ECO:0000256" key="7">
    <source>
        <dbReference type="ARBA" id="ARBA00022833"/>
    </source>
</evidence>
<dbReference type="Pfam" id="PF00096">
    <property type="entry name" value="zf-C2H2"/>
    <property type="match status" value="2"/>
</dbReference>
<dbReference type="OrthoDB" id="3214149at2759"/>
<evidence type="ECO:0000313" key="14">
    <source>
        <dbReference type="RefSeq" id="XP_033802701.1"/>
    </source>
</evidence>
<dbReference type="GO" id="GO:0008270">
    <property type="term" value="F:zinc ion binding"/>
    <property type="evidence" value="ECO:0007669"/>
    <property type="project" value="UniProtKB-KW"/>
</dbReference>
<dbReference type="InterPro" id="IPR013087">
    <property type="entry name" value="Znf_C2H2_type"/>
</dbReference>
<name>A0A6P8RIP5_GEOSA</name>
<feature type="domain" description="C2H2-type" evidence="12">
    <location>
        <begin position="156"/>
        <end position="183"/>
    </location>
</feature>
<sequence length="437" mass="48667">MPGVADQLSSPTFCHRVFGMYQDLTRHGESEAYPSSTPSPMQKPKVISRNINGQVALGLSRDLMGKSDLGKVTGVKGDHFTPYNTMNTALNGGKDARLAFPGQSIKQELICKWLDSKDHISGRSCSRTFRSMHELVNHIAEHVGGPEQANHICFWEGCAREEKPFKAKYKLINHVRVHTGEKPFSCPFPGCEKVFARSENLKIHKRIHTGEKPFKCDFQGCNRRFANSSDRKKHTHVHCSHKPYICKVRGCQKSYTHPSSLRKHMKMHICTDPDNTTAQGGFNSTQTVASVHQITEREPTPLPSSTASQANSAPPDFAMESPCPSKRRHIYTRRVQASQGQRATGSTLLVPTETSEQEQYFLSGRKRTTNAFQSLLPKSPLMRVPVLQALLEPYPLTLPTGLAKECQAWDHVTHCALCKLPVRVSSEDTEPGTIGLA</sequence>
<dbReference type="Gene3D" id="3.30.160.60">
    <property type="entry name" value="Classic Zinc Finger"/>
    <property type="match status" value="4"/>
</dbReference>
<dbReference type="InterPro" id="IPR043359">
    <property type="entry name" value="GLI-like"/>
</dbReference>
<feature type="compositionally biased region" description="Polar residues" evidence="11">
    <location>
        <begin position="303"/>
        <end position="312"/>
    </location>
</feature>
<keyword evidence="9" id="KW-0539">Nucleus</keyword>
<evidence type="ECO:0000256" key="10">
    <source>
        <dbReference type="PROSITE-ProRule" id="PRU00042"/>
    </source>
</evidence>
<dbReference type="PROSITE" id="PS00028">
    <property type="entry name" value="ZINC_FINGER_C2H2_1"/>
    <property type="match status" value="3"/>
</dbReference>
<keyword evidence="3" id="KW-0217">Developmental protein</keyword>
<dbReference type="GO" id="GO:0000981">
    <property type="term" value="F:DNA-binding transcription factor activity, RNA polymerase II-specific"/>
    <property type="evidence" value="ECO:0007669"/>
    <property type="project" value="TreeGrafter"/>
</dbReference>
<evidence type="ECO:0000256" key="3">
    <source>
        <dbReference type="ARBA" id="ARBA00022473"/>
    </source>
</evidence>
<evidence type="ECO:0000256" key="2">
    <source>
        <dbReference type="ARBA" id="ARBA00010831"/>
    </source>
</evidence>
<reference evidence="14" key="1">
    <citation type="submission" date="2025-08" db="UniProtKB">
        <authorList>
            <consortium name="RefSeq"/>
        </authorList>
    </citation>
    <scope>IDENTIFICATION</scope>
</reference>
<evidence type="ECO:0000256" key="5">
    <source>
        <dbReference type="ARBA" id="ARBA00022737"/>
    </source>
</evidence>
<feature type="domain" description="C2H2-type" evidence="12">
    <location>
        <begin position="184"/>
        <end position="213"/>
    </location>
</feature>
<dbReference type="PANTHER" id="PTHR45718">
    <property type="entry name" value="TRANSCRIPTIONAL ACTIVATOR CUBITUS INTERRUPTUS"/>
    <property type="match status" value="1"/>
</dbReference>
<dbReference type="InterPro" id="IPR041643">
    <property type="entry name" value="Znf_ZIC"/>
</dbReference>
<feature type="domain" description="C2H2-type" evidence="12">
    <location>
        <begin position="244"/>
        <end position="273"/>
    </location>
</feature>
<dbReference type="Pfam" id="PF23561">
    <property type="entry name" value="zf-C2H2_15"/>
    <property type="match status" value="1"/>
</dbReference>
<keyword evidence="4" id="KW-0479">Metal-binding</keyword>
<dbReference type="FunFam" id="3.30.160.60:FF:000041">
    <property type="entry name" value="Zinc finger protein ZIC 1"/>
    <property type="match status" value="1"/>
</dbReference>
<dbReference type="Pfam" id="PF18366">
    <property type="entry name" value="zf_ZIC"/>
    <property type="match status" value="1"/>
</dbReference>
<dbReference type="PANTHER" id="PTHR45718:SF4">
    <property type="entry name" value="TRANSCRIPTIONAL ACTIVATOR CUBITUS INTERRUPTUS"/>
    <property type="match status" value="1"/>
</dbReference>
<comment type="subcellular location">
    <subcellularLocation>
        <location evidence="1">Nucleus</location>
    </subcellularLocation>
</comment>
<keyword evidence="8" id="KW-0238">DNA-binding</keyword>
<keyword evidence="6 10" id="KW-0863">Zinc-finger</keyword>
<dbReference type="InParanoid" id="A0A6P8RIP5"/>
<gene>
    <name evidence="14" type="primary">LOC117361451</name>
</gene>
<evidence type="ECO:0000256" key="4">
    <source>
        <dbReference type="ARBA" id="ARBA00022723"/>
    </source>
</evidence>
<evidence type="ECO:0000313" key="13">
    <source>
        <dbReference type="Proteomes" id="UP000515159"/>
    </source>
</evidence>
<dbReference type="KEGG" id="gsh:117361451"/>
<dbReference type="GO" id="GO:0014029">
    <property type="term" value="P:neural crest formation"/>
    <property type="evidence" value="ECO:0007669"/>
    <property type="project" value="UniProtKB-ARBA"/>
</dbReference>
<dbReference type="AlphaFoldDB" id="A0A6P8RIP5"/>
<dbReference type="FunFam" id="3.30.160.60:FF:001330">
    <property type="entry name" value="Zinc finger protein ZIC 4"/>
    <property type="match status" value="1"/>
</dbReference>
<dbReference type="FunFam" id="3.30.160.60:FF:000035">
    <property type="entry name" value="Zinc finger protein ZIC 1"/>
    <property type="match status" value="1"/>
</dbReference>
<organism evidence="13 14">
    <name type="scientific">Geotrypetes seraphini</name>
    <name type="common">Gaboon caecilian</name>
    <name type="synonym">Caecilia seraphini</name>
    <dbReference type="NCBI Taxonomy" id="260995"/>
    <lineage>
        <taxon>Eukaryota</taxon>
        <taxon>Metazoa</taxon>
        <taxon>Chordata</taxon>
        <taxon>Craniata</taxon>
        <taxon>Vertebrata</taxon>
        <taxon>Euteleostomi</taxon>
        <taxon>Amphibia</taxon>
        <taxon>Gymnophiona</taxon>
        <taxon>Geotrypetes</taxon>
    </lineage>
</organism>
<dbReference type="InterPro" id="IPR036236">
    <property type="entry name" value="Znf_C2H2_sf"/>
</dbReference>
<keyword evidence="13" id="KW-1185">Reference proteome</keyword>
<accession>A0A6P8RIP5</accession>
<evidence type="ECO:0000256" key="1">
    <source>
        <dbReference type="ARBA" id="ARBA00004123"/>
    </source>
</evidence>
<dbReference type="SMART" id="SM00355">
    <property type="entry name" value="ZnF_C2H2"/>
    <property type="match status" value="5"/>
</dbReference>
<evidence type="ECO:0000256" key="11">
    <source>
        <dbReference type="SAM" id="MobiDB-lite"/>
    </source>
</evidence>
<dbReference type="InterPro" id="IPR056436">
    <property type="entry name" value="Znf-C2H2_ZIC1-5/GLI1-3-like"/>
</dbReference>